<evidence type="ECO:0000259" key="6">
    <source>
        <dbReference type="PROSITE" id="PS50977"/>
    </source>
</evidence>
<dbReference type="PROSITE" id="PS50977">
    <property type="entry name" value="HTH_TETR_2"/>
    <property type="match status" value="1"/>
</dbReference>
<dbReference type="Pfam" id="PF13977">
    <property type="entry name" value="TetR_C_6"/>
    <property type="match status" value="1"/>
</dbReference>
<evidence type="ECO:0000256" key="4">
    <source>
        <dbReference type="ARBA" id="ARBA00023163"/>
    </source>
</evidence>
<dbReference type="RefSeq" id="WP_019746515.1">
    <property type="nucleotide sequence ID" value="NZ_AP023172.1"/>
</dbReference>
<evidence type="ECO:0000256" key="2">
    <source>
        <dbReference type="ARBA" id="ARBA00023015"/>
    </source>
</evidence>
<accession>A0A1C4EF88</accession>
<dbReference type="InterPro" id="IPR009057">
    <property type="entry name" value="Homeodomain-like_sf"/>
</dbReference>
<dbReference type="SUPFAM" id="SSF48498">
    <property type="entry name" value="Tetracyclin repressor-like, C-terminal domain"/>
    <property type="match status" value="1"/>
</dbReference>
<sequence length="202" mass="21614">MPERRKSSTSPDLLAAALFDVAAESGLENASVREVAKRAGVSIGAVQHHFSTKDEMFAFALRTLVDRLLTRLAESSADADPHTALFQALSQLLPLDEQRTREAHVLAAFAVRAATSESLSEIRRTTLFTIRTGISTVLIGIGTPEAETRAALLLSTVNGLALDALGSPAMYPPQYLDHALETQIRLTLHDAENPLASVGLAS</sequence>
<feature type="domain" description="HTH tetR-type" evidence="6">
    <location>
        <begin position="8"/>
        <end position="68"/>
    </location>
</feature>
<dbReference type="SUPFAM" id="SSF46689">
    <property type="entry name" value="Homeodomain-like"/>
    <property type="match status" value="1"/>
</dbReference>
<keyword evidence="3 5" id="KW-0238">DNA-binding</keyword>
<dbReference type="GO" id="GO:0003700">
    <property type="term" value="F:DNA-binding transcription factor activity"/>
    <property type="evidence" value="ECO:0007669"/>
    <property type="project" value="TreeGrafter"/>
</dbReference>
<keyword evidence="4" id="KW-0804">Transcription</keyword>
<dbReference type="GO" id="GO:0000976">
    <property type="term" value="F:transcription cis-regulatory region binding"/>
    <property type="evidence" value="ECO:0007669"/>
    <property type="project" value="TreeGrafter"/>
</dbReference>
<organism evidence="8 9">
    <name type="scientific">Rhodococcus qingshengii</name>
    <dbReference type="NCBI Taxonomy" id="334542"/>
    <lineage>
        <taxon>Bacteria</taxon>
        <taxon>Bacillati</taxon>
        <taxon>Actinomycetota</taxon>
        <taxon>Actinomycetes</taxon>
        <taxon>Mycobacteriales</taxon>
        <taxon>Nocardiaceae</taxon>
        <taxon>Rhodococcus</taxon>
        <taxon>Rhodococcus erythropolis group</taxon>
    </lineage>
</organism>
<dbReference type="InterPro" id="IPR039538">
    <property type="entry name" value="BetI_C"/>
</dbReference>
<protein>
    <submittedName>
        <fullName evidence="8">TetR/AcrR family transcriptional regulator</fullName>
    </submittedName>
</protein>
<dbReference type="Gene3D" id="1.10.357.10">
    <property type="entry name" value="Tetracycline Repressor, domain 2"/>
    <property type="match status" value="1"/>
</dbReference>
<dbReference type="Pfam" id="PF00440">
    <property type="entry name" value="TetR_N"/>
    <property type="match status" value="1"/>
</dbReference>
<evidence type="ECO:0000256" key="1">
    <source>
        <dbReference type="ARBA" id="ARBA00022491"/>
    </source>
</evidence>
<keyword evidence="1" id="KW-0678">Repressor</keyword>
<evidence type="ECO:0000313" key="9">
    <source>
        <dbReference type="Proteomes" id="UP000230886"/>
    </source>
</evidence>
<gene>
    <name evidence="8" type="ORF">CHR55_00790</name>
    <name evidence="7" type="ORF">PXH69_11245</name>
</gene>
<accession>A0A069JJL2</accession>
<reference evidence="7" key="2">
    <citation type="submission" date="2023-02" db="EMBL/GenBank/DDBJ databases">
        <title>A novel hydrolase synthesized by Rhodococcus erythropolis HQ is responsible for the detoxification of Zearalenone.</title>
        <authorList>
            <person name="Hu J."/>
            <person name="Xu J."/>
        </authorList>
    </citation>
    <scope>NUCLEOTIDE SEQUENCE</scope>
    <source>
        <strain evidence="7">HQ</strain>
    </source>
</reference>
<dbReference type="AlphaFoldDB" id="A0A069JJL2"/>
<dbReference type="EMBL" id="NOVD01000001">
    <property type="protein sequence ID" value="PCK28969.1"/>
    <property type="molecule type" value="Genomic_DNA"/>
</dbReference>
<dbReference type="EMBL" id="JARDXE010000006">
    <property type="protein sequence ID" value="MDE8645528.1"/>
    <property type="molecule type" value="Genomic_DNA"/>
</dbReference>
<name>A0A069JJL2_RHOSG</name>
<comment type="caution">
    <text evidence="8">The sequence shown here is derived from an EMBL/GenBank/DDBJ whole genome shotgun (WGS) entry which is preliminary data.</text>
</comment>
<evidence type="ECO:0000313" key="8">
    <source>
        <dbReference type="EMBL" id="PCK28969.1"/>
    </source>
</evidence>
<evidence type="ECO:0000256" key="3">
    <source>
        <dbReference type="ARBA" id="ARBA00023125"/>
    </source>
</evidence>
<keyword evidence="2" id="KW-0805">Transcription regulation</keyword>
<dbReference type="PRINTS" id="PR00455">
    <property type="entry name" value="HTHTETR"/>
</dbReference>
<dbReference type="Proteomes" id="UP001217325">
    <property type="component" value="Unassembled WGS sequence"/>
</dbReference>
<dbReference type="PANTHER" id="PTHR30055">
    <property type="entry name" value="HTH-TYPE TRANSCRIPTIONAL REGULATOR RUTR"/>
    <property type="match status" value="1"/>
</dbReference>
<evidence type="ECO:0000256" key="5">
    <source>
        <dbReference type="PROSITE-ProRule" id="PRU00335"/>
    </source>
</evidence>
<proteinExistence type="predicted"/>
<dbReference type="GeneID" id="57483769"/>
<dbReference type="InterPro" id="IPR001647">
    <property type="entry name" value="HTH_TetR"/>
</dbReference>
<feature type="DNA-binding region" description="H-T-H motif" evidence="5">
    <location>
        <begin position="31"/>
        <end position="50"/>
    </location>
</feature>
<dbReference type="PANTHER" id="PTHR30055:SF238">
    <property type="entry name" value="MYCOFACTOCIN BIOSYNTHESIS TRANSCRIPTIONAL REGULATOR MFTR-RELATED"/>
    <property type="match status" value="1"/>
</dbReference>
<dbReference type="InterPro" id="IPR036271">
    <property type="entry name" value="Tet_transcr_reg_TetR-rel_C_sf"/>
</dbReference>
<reference evidence="8 9" key="1">
    <citation type="submission" date="2017-07" db="EMBL/GenBank/DDBJ databases">
        <title>Draft sequence of Rhodococcus enclensis 23b-28.</title>
        <authorList>
            <person name="Besaury L."/>
            <person name="Sancelme M."/>
            <person name="Amato P."/>
            <person name="Lallement A."/>
            <person name="Delort A.-M."/>
        </authorList>
    </citation>
    <scope>NUCLEOTIDE SEQUENCE [LARGE SCALE GENOMIC DNA]</scope>
    <source>
        <strain evidence="8 9">23b-28</strain>
    </source>
</reference>
<dbReference type="InterPro" id="IPR050109">
    <property type="entry name" value="HTH-type_TetR-like_transc_reg"/>
</dbReference>
<dbReference type="Proteomes" id="UP000230886">
    <property type="component" value="Unassembled WGS sequence"/>
</dbReference>
<evidence type="ECO:0000313" key="7">
    <source>
        <dbReference type="EMBL" id="MDE8645528.1"/>
    </source>
</evidence>